<protein>
    <submittedName>
        <fullName evidence="2">Uncharacterized protein</fullName>
    </submittedName>
</protein>
<feature type="compositionally biased region" description="Low complexity" evidence="1">
    <location>
        <begin position="54"/>
        <end position="66"/>
    </location>
</feature>
<dbReference type="AlphaFoldDB" id="A0AA88QUJ2"/>
<comment type="caution">
    <text evidence="2">The sequence shown here is derived from an EMBL/GenBank/DDBJ whole genome shotgun (WGS) entry which is preliminary data.</text>
</comment>
<evidence type="ECO:0000313" key="2">
    <source>
        <dbReference type="EMBL" id="KAK2973343.1"/>
    </source>
</evidence>
<keyword evidence="3" id="KW-1185">Reference proteome</keyword>
<reference evidence="2" key="1">
    <citation type="submission" date="2022-12" db="EMBL/GenBank/DDBJ databases">
        <title>Draft genome assemblies for two species of Escallonia (Escalloniales).</title>
        <authorList>
            <person name="Chanderbali A."/>
            <person name="Dervinis C."/>
            <person name="Anghel I."/>
            <person name="Soltis D."/>
            <person name="Soltis P."/>
            <person name="Zapata F."/>
        </authorList>
    </citation>
    <scope>NUCLEOTIDE SEQUENCE</scope>
    <source>
        <strain evidence="2">UCBG92.1500</strain>
        <tissue evidence="2">Leaf</tissue>
    </source>
</reference>
<dbReference type="EMBL" id="JAVXUO010002426">
    <property type="protein sequence ID" value="KAK2973343.1"/>
    <property type="molecule type" value="Genomic_DNA"/>
</dbReference>
<evidence type="ECO:0000313" key="3">
    <source>
        <dbReference type="Proteomes" id="UP001187471"/>
    </source>
</evidence>
<name>A0AA88QUJ2_9ASTE</name>
<organism evidence="2 3">
    <name type="scientific">Escallonia rubra</name>
    <dbReference type="NCBI Taxonomy" id="112253"/>
    <lineage>
        <taxon>Eukaryota</taxon>
        <taxon>Viridiplantae</taxon>
        <taxon>Streptophyta</taxon>
        <taxon>Embryophyta</taxon>
        <taxon>Tracheophyta</taxon>
        <taxon>Spermatophyta</taxon>
        <taxon>Magnoliopsida</taxon>
        <taxon>eudicotyledons</taxon>
        <taxon>Gunneridae</taxon>
        <taxon>Pentapetalae</taxon>
        <taxon>asterids</taxon>
        <taxon>campanulids</taxon>
        <taxon>Escalloniales</taxon>
        <taxon>Escalloniaceae</taxon>
        <taxon>Escallonia</taxon>
    </lineage>
</organism>
<evidence type="ECO:0000256" key="1">
    <source>
        <dbReference type="SAM" id="MobiDB-lite"/>
    </source>
</evidence>
<sequence length="109" mass="12084">MECFASGLDQLDFSNLGSLKSINSRKWDRIMDLDSVAEGAFKKLHSLSPLPLATSTGTTKTTRCITGRLPEATERREGRAAPSRSSSGDEVLQQGRPLLRSPHLRCRRR</sequence>
<feature type="region of interest" description="Disordered" evidence="1">
    <location>
        <begin position="50"/>
        <end position="109"/>
    </location>
</feature>
<proteinExistence type="predicted"/>
<gene>
    <name evidence="2" type="ORF">RJ640_015098</name>
</gene>
<accession>A0AA88QUJ2</accession>
<dbReference type="Proteomes" id="UP001187471">
    <property type="component" value="Unassembled WGS sequence"/>
</dbReference>